<organism evidence="2">
    <name type="scientific">Arion vulgaris</name>
    <dbReference type="NCBI Taxonomy" id="1028688"/>
    <lineage>
        <taxon>Eukaryota</taxon>
        <taxon>Metazoa</taxon>
        <taxon>Spiralia</taxon>
        <taxon>Lophotrochozoa</taxon>
        <taxon>Mollusca</taxon>
        <taxon>Gastropoda</taxon>
        <taxon>Heterobranchia</taxon>
        <taxon>Euthyneura</taxon>
        <taxon>Panpulmonata</taxon>
        <taxon>Eupulmonata</taxon>
        <taxon>Stylommatophora</taxon>
        <taxon>Helicina</taxon>
        <taxon>Arionoidea</taxon>
        <taxon>Arionidae</taxon>
        <taxon>Arion</taxon>
    </lineage>
</organism>
<name>A0A0B6Z4V7_9EUPU</name>
<feature type="region of interest" description="Disordered" evidence="1">
    <location>
        <begin position="200"/>
        <end position="279"/>
    </location>
</feature>
<dbReference type="EMBL" id="HACG01016683">
    <property type="protein sequence ID" value="CEK63548.1"/>
    <property type="molecule type" value="Transcribed_RNA"/>
</dbReference>
<sequence length="279" mass="31279">ADSGYKSLENQQQSSKEIGDHESLKWDMRASVECGEGIAARRDRRTSIERGEAVCQTCGHQGASGLSSDVSSPSGHHTARRNNGTTAHPKNESLWKASPATSHFHRRGANTASKKRREYSRDRQAVHVYESIHEPETELRSDLHSHDRAEEGGIQNKMSVFARFFRSHPRGHRCQYLIRDYSIDQKTNSIFNEFVRQEMPPSVRQATESGRLSGTGLPQMSRHRLQRKHTEPGLMSDARTAGRDRLAPSMRSASLGSESSASSARRISPQDSIEEKDDE</sequence>
<feature type="compositionally biased region" description="Low complexity" evidence="1">
    <location>
        <begin position="63"/>
        <end position="75"/>
    </location>
</feature>
<feature type="region of interest" description="Disordered" evidence="1">
    <location>
        <begin position="58"/>
        <end position="144"/>
    </location>
</feature>
<feature type="compositionally biased region" description="Basic residues" evidence="1">
    <location>
        <begin position="103"/>
        <end position="118"/>
    </location>
</feature>
<feature type="compositionally biased region" description="Polar residues" evidence="1">
    <location>
        <begin position="204"/>
        <end position="218"/>
    </location>
</feature>
<gene>
    <name evidence="2" type="primary">ORF48660</name>
</gene>
<feature type="compositionally biased region" description="Basic and acidic residues" evidence="1">
    <location>
        <begin position="119"/>
        <end position="144"/>
    </location>
</feature>
<feature type="compositionally biased region" description="Low complexity" evidence="1">
    <location>
        <begin position="249"/>
        <end position="267"/>
    </location>
</feature>
<reference evidence="2" key="1">
    <citation type="submission" date="2014-12" db="EMBL/GenBank/DDBJ databases">
        <title>Insight into the proteome of Arion vulgaris.</title>
        <authorList>
            <person name="Aradska J."/>
            <person name="Bulat T."/>
            <person name="Smidak R."/>
            <person name="Sarate P."/>
            <person name="Gangsoo J."/>
            <person name="Sialana F."/>
            <person name="Bilban M."/>
            <person name="Lubec G."/>
        </authorList>
    </citation>
    <scope>NUCLEOTIDE SEQUENCE</scope>
    <source>
        <tissue evidence="2">Skin</tissue>
    </source>
</reference>
<evidence type="ECO:0000256" key="1">
    <source>
        <dbReference type="SAM" id="MobiDB-lite"/>
    </source>
</evidence>
<feature type="non-terminal residue" evidence="2">
    <location>
        <position position="1"/>
    </location>
</feature>
<protein>
    <submittedName>
        <fullName evidence="2">Uncharacterized protein</fullName>
    </submittedName>
</protein>
<dbReference type="AlphaFoldDB" id="A0A0B6Z4V7"/>
<evidence type="ECO:0000313" key="2">
    <source>
        <dbReference type="EMBL" id="CEK63548.1"/>
    </source>
</evidence>
<feature type="region of interest" description="Disordered" evidence="1">
    <location>
        <begin position="1"/>
        <end position="25"/>
    </location>
</feature>
<accession>A0A0B6Z4V7</accession>
<feature type="non-terminal residue" evidence="2">
    <location>
        <position position="279"/>
    </location>
</feature>
<proteinExistence type="predicted"/>